<reference evidence="3" key="1">
    <citation type="submission" date="2020-05" db="EMBL/GenBank/DDBJ databases">
        <title>Frigoriglobus tundricola gen. nov., sp. nov., a psychrotolerant cellulolytic planctomycete of the family Gemmataceae with two divergent copies of 16S rRNA gene.</title>
        <authorList>
            <person name="Kulichevskaya I.S."/>
            <person name="Ivanova A.A."/>
            <person name="Naumoff D.G."/>
            <person name="Beletsky A.V."/>
            <person name="Rijpstra W.I.C."/>
            <person name="Sinninghe Damste J.S."/>
            <person name="Mardanov A.V."/>
            <person name="Ravin N.V."/>
            <person name="Dedysh S.N."/>
        </authorList>
    </citation>
    <scope>NUCLEOTIDE SEQUENCE [LARGE SCALE GENOMIC DNA]</scope>
    <source>
        <strain evidence="3">PL17</strain>
    </source>
</reference>
<accession>A0A6M5YWP0</accession>
<name>A0A6M5YWP0_9BACT</name>
<feature type="compositionally biased region" description="Basic and acidic residues" evidence="1">
    <location>
        <begin position="37"/>
        <end position="56"/>
    </location>
</feature>
<dbReference type="AlphaFoldDB" id="A0A6M5YWP0"/>
<protein>
    <submittedName>
        <fullName evidence="2">Uncharacterized protein</fullName>
    </submittedName>
</protein>
<proteinExistence type="predicted"/>
<evidence type="ECO:0000313" key="3">
    <source>
        <dbReference type="Proteomes" id="UP000503447"/>
    </source>
</evidence>
<keyword evidence="3" id="KW-1185">Reference proteome</keyword>
<sequence length="87" mass="9613">MTWIGSSGCVTDCEIYARWPRNLTAPERKIRRPSYRPRPDAPGDLRPRRLEGERAGADGCGAGHRIGGPVRAGSWTESFCTETERPG</sequence>
<evidence type="ECO:0000256" key="1">
    <source>
        <dbReference type="SAM" id="MobiDB-lite"/>
    </source>
</evidence>
<organism evidence="2 3">
    <name type="scientific">Frigoriglobus tundricola</name>
    <dbReference type="NCBI Taxonomy" id="2774151"/>
    <lineage>
        <taxon>Bacteria</taxon>
        <taxon>Pseudomonadati</taxon>
        <taxon>Planctomycetota</taxon>
        <taxon>Planctomycetia</taxon>
        <taxon>Gemmatales</taxon>
        <taxon>Gemmataceae</taxon>
        <taxon>Frigoriglobus</taxon>
    </lineage>
</organism>
<dbReference type="Proteomes" id="UP000503447">
    <property type="component" value="Chromosome"/>
</dbReference>
<dbReference type="KEGG" id="ftj:FTUN_5959"/>
<feature type="region of interest" description="Disordered" evidence="1">
    <location>
        <begin position="27"/>
        <end position="87"/>
    </location>
</feature>
<evidence type="ECO:0000313" key="2">
    <source>
        <dbReference type="EMBL" id="QJW98369.1"/>
    </source>
</evidence>
<gene>
    <name evidence="2" type="ORF">FTUN_5959</name>
</gene>
<dbReference type="EMBL" id="CP053452">
    <property type="protein sequence ID" value="QJW98369.1"/>
    <property type="molecule type" value="Genomic_DNA"/>
</dbReference>